<evidence type="ECO:0000313" key="2">
    <source>
        <dbReference type="EMBL" id="KAK3778672.1"/>
    </source>
</evidence>
<comment type="caution">
    <text evidence="2">The sequence shown here is derived from an EMBL/GenBank/DDBJ whole genome shotgun (WGS) entry which is preliminary data.</text>
</comment>
<feature type="compositionally biased region" description="Basic and acidic residues" evidence="1">
    <location>
        <begin position="33"/>
        <end position="46"/>
    </location>
</feature>
<feature type="compositionally biased region" description="Polar residues" evidence="1">
    <location>
        <begin position="20"/>
        <end position="32"/>
    </location>
</feature>
<protein>
    <submittedName>
        <fullName evidence="2">Uncharacterized protein</fullName>
    </submittedName>
</protein>
<feature type="compositionally biased region" description="Polar residues" evidence="1">
    <location>
        <begin position="1"/>
        <end position="14"/>
    </location>
</feature>
<proteinExistence type="predicted"/>
<name>A0AAE1A0I0_9GAST</name>
<dbReference type="EMBL" id="JAWDGP010002895">
    <property type="protein sequence ID" value="KAK3778672.1"/>
    <property type="molecule type" value="Genomic_DNA"/>
</dbReference>
<keyword evidence="3" id="KW-1185">Reference proteome</keyword>
<organism evidence="2 3">
    <name type="scientific">Elysia crispata</name>
    <name type="common">lettuce slug</name>
    <dbReference type="NCBI Taxonomy" id="231223"/>
    <lineage>
        <taxon>Eukaryota</taxon>
        <taxon>Metazoa</taxon>
        <taxon>Spiralia</taxon>
        <taxon>Lophotrochozoa</taxon>
        <taxon>Mollusca</taxon>
        <taxon>Gastropoda</taxon>
        <taxon>Heterobranchia</taxon>
        <taxon>Euthyneura</taxon>
        <taxon>Panpulmonata</taxon>
        <taxon>Sacoglossa</taxon>
        <taxon>Placobranchoidea</taxon>
        <taxon>Plakobranchidae</taxon>
        <taxon>Elysia</taxon>
    </lineage>
</organism>
<feature type="region of interest" description="Disordered" evidence="1">
    <location>
        <begin position="1"/>
        <end position="49"/>
    </location>
</feature>
<evidence type="ECO:0000256" key="1">
    <source>
        <dbReference type="SAM" id="MobiDB-lite"/>
    </source>
</evidence>
<accession>A0AAE1A0I0</accession>
<dbReference type="Proteomes" id="UP001283361">
    <property type="component" value="Unassembled WGS sequence"/>
</dbReference>
<evidence type="ECO:0000313" key="3">
    <source>
        <dbReference type="Proteomes" id="UP001283361"/>
    </source>
</evidence>
<gene>
    <name evidence="2" type="ORF">RRG08_012946</name>
</gene>
<reference evidence="2" key="1">
    <citation type="journal article" date="2023" name="G3 (Bethesda)">
        <title>A reference genome for the long-term kleptoplast-retaining sea slug Elysia crispata morphotype clarki.</title>
        <authorList>
            <person name="Eastman K.E."/>
            <person name="Pendleton A.L."/>
            <person name="Shaikh M.A."/>
            <person name="Suttiyut T."/>
            <person name="Ogas R."/>
            <person name="Tomko P."/>
            <person name="Gavelis G."/>
            <person name="Widhalm J.R."/>
            <person name="Wisecaver J.H."/>
        </authorList>
    </citation>
    <scope>NUCLEOTIDE SEQUENCE</scope>
    <source>
        <strain evidence="2">ECLA1</strain>
    </source>
</reference>
<dbReference type="AlphaFoldDB" id="A0AAE1A0I0"/>
<sequence length="124" mass="13283">MCESGASPSISTFLNERPSTRPTLPVGTTGQRPTERGIGRAARHDTTSPAGAPCLMYWLHPALVLTKPAPTRFYSEDSCSSGNHAASCTGLDTIRLGSRGGQDVTDRLKIEIRAADHCTNWTLV</sequence>